<dbReference type="STRING" id="1193713.GCA_001636315_03280"/>
<reference evidence="1 2" key="1">
    <citation type="submission" date="2017-07" db="EMBL/GenBank/DDBJ databases">
        <title>The complete genome sequence of Bacillus mesonae strain H20-5, an efficient strain improving plant abiotic stress resistance.</title>
        <authorList>
            <person name="Kim S.Y."/>
            <person name="Song H."/>
            <person name="Sang M.K."/>
            <person name="Weon H.-Y."/>
            <person name="Song J."/>
        </authorList>
    </citation>
    <scope>NUCLEOTIDE SEQUENCE [LARGE SCALE GENOMIC DNA]</scope>
    <source>
        <strain evidence="1 2">H20-5</strain>
    </source>
</reference>
<evidence type="ECO:0000313" key="1">
    <source>
        <dbReference type="EMBL" id="AZU60461.1"/>
    </source>
</evidence>
<evidence type="ECO:0000313" key="2">
    <source>
        <dbReference type="Proteomes" id="UP000282892"/>
    </source>
</evidence>
<dbReference type="Proteomes" id="UP000282892">
    <property type="component" value="Chromosome"/>
</dbReference>
<dbReference type="EMBL" id="CP022572">
    <property type="protein sequence ID" value="AZU60461.1"/>
    <property type="molecule type" value="Genomic_DNA"/>
</dbReference>
<gene>
    <name evidence="1" type="ORF">CHR53_03820</name>
</gene>
<name>A0A3T0HTS7_9BACI</name>
<keyword evidence="2" id="KW-1185">Reference proteome</keyword>
<accession>A0A3T0HTS7</accession>
<sequence>MVGWVIPKEGIPVVWKEYLYYRNEKLQIKEVKLLSLFNFPFNKVLVYTALNNDDYFKVAYAFQKEGLYYKVKMKSRDNSPSPQNFSVSNDRAPVIYDFYVKKEDQHKAELMISTVR</sequence>
<dbReference type="RefSeq" id="WP_084797870.1">
    <property type="nucleotide sequence ID" value="NZ_CP022572.1"/>
</dbReference>
<dbReference type="AlphaFoldDB" id="A0A3T0HTS7"/>
<proteinExistence type="predicted"/>
<protein>
    <submittedName>
        <fullName evidence="1">Uncharacterized protein</fullName>
    </submittedName>
</protein>
<dbReference type="KEGG" id="nmk:CHR53_03820"/>
<dbReference type="OrthoDB" id="2942794at2"/>
<organism evidence="1 2">
    <name type="scientific">Neobacillus mesonae</name>
    <dbReference type="NCBI Taxonomy" id="1193713"/>
    <lineage>
        <taxon>Bacteria</taxon>
        <taxon>Bacillati</taxon>
        <taxon>Bacillota</taxon>
        <taxon>Bacilli</taxon>
        <taxon>Bacillales</taxon>
        <taxon>Bacillaceae</taxon>
        <taxon>Neobacillus</taxon>
    </lineage>
</organism>